<name>A0A0G0MPP9_9BACT</name>
<evidence type="ECO:0000256" key="3">
    <source>
        <dbReference type="ARBA" id="ARBA00022989"/>
    </source>
</evidence>
<comment type="caution">
    <text evidence="7">The sequence shown here is derived from an EMBL/GenBank/DDBJ whole genome shotgun (WGS) entry which is preliminary data.</text>
</comment>
<keyword evidence="3 5" id="KW-1133">Transmembrane helix</keyword>
<dbReference type="AlphaFoldDB" id="A0A0G0MPP9"/>
<evidence type="ECO:0000256" key="4">
    <source>
        <dbReference type="ARBA" id="ARBA00023136"/>
    </source>
</evidence>
<comment type="subcellular location">
    <subcellularLocation>
        <location evidence="1">Endomembrane system</location>
        <topology evidence="1">Multi-pass membrane protein</topology>
    </subcellularLocation>
</comment>
<proteinExistence type="predicted"/>
<evidence type="ECO:0000256" key="5">
    <source>
        <dbReference type="SAM" id="Phobius"/>
    </source>
</evidence>
<accession>A0A0G0MPP9</accession>
<dbReference type="Proteomes" id="UP000034799">
    <property type="component" value="Unassembled WGS sequence"/>
</dbReference>
<dbReference type="GO" id="GO:0012505">
    <property type="term" value="C:endomembrane system"/>
    <property type="evidence" value="ECO:0007669"/>
    <property type="project" value="UniProtKB-SubCell"/>
</dbReference>
<protein>
    <recommendedName>
        <fullName evidence="6">DUF1232 domain-containing protein</fullName>
    </recommendedName>
</protein>
<sequence length="70" mass="7913">MVNTDQSKGNLGDFFKNNWLLFLAIIYVISPIDILPDSLPLIGNLDDSALLVLEVVKQYVDYKKSKKKIS</sequence>
<dbReference type="Pfam" id="PF06803">
    <property type="entry name" value="DUF1232"/>
    <property type="match status" value="1"/>
</dbReference>
<keyword evidence="2 5" id="KW-0812">Transmembrane</keyword>
<evidence type="ECO:0000313" key="8">
    <source>
        <dbReference type="Proteomes" id="UP000034799"/>
    </source>
</evidence>
<organism evidence="7 8">
    <name type="scientific">candidate division WS6 bacterium GW2011_GWF2_39_15</name>
    <dbReference type="NCBI Taxonomy" id="1619100"/>
    <lineage>
        <taxon>Bacteria</taxon>
        <taxon>Candidatus Dojkabacteria</taxon>
    </lineage>
</organism>
<gene>
    <name evidence="7" type="ORF">UT34_C0001G0079</name>
</gene>
<dbReference type="InterPro" id="IPR010652">
    <property type="entry name" value="DUF1232"/>
</dbReference>
<dbReference type="EMBL" id="LBWK01000001">
    <property type="protein sequence ID" value="KKR06039.1"/>
    <property type="molecule type" value="Genomic_DNA"/>
</dbReference>
<dbReference type="STRING" id="1619100.UT34_C0001G0079"/>
<reference evidence="7 8" key="1">
    <citation type="journal article" date="2015" name="Nature">
        <title>rRNA introns, odd ribosomes, and small enigmatic genomes across a large radiation of phyla.</title>
        <authorList>
            <person name="Brown C.T."/>
            <person name="Hug L.A."/>
            <person name="Thomas B.C."/>
            <person name="Sharon I."/>
            <person name="Castelle C.J."/>
            <person name="Singh A."/>
            <person name="Wilkins M.J."/>
            <person name="Williams K.H."/>
            <person name="Banfield J.F."/>
        </authorList>
    </citation>
    <scope>NUCLEOTIDE SEQUENCE [LARGE SCALE GENOMIC DNA]</scope>
</reference>
<feature type="domain" description="DUF1232" evidence="6">
    <location>
        <begin position="19"/>
        <end position="53"/>
    </location>
</feature>
<feature type="transmembrane region" description="Helical" evidence="5">
    <location>
        <begin position="19"/>
        <end position="35"/>
    </location>
</feature>
<evidence type="ECO:0000256" key="1">
    <source>
        <dbReference type="ARBA" id="ARBA00004127"/>
    </source>
</evidence>
<keyword evidence="4 5" id="KW-0472">Membrane</keyword>
<evidence type="ECO:0000256" key="2">
    <source>
        <dbReference type="ARBA" id="ARBA00022692"/>
    </source>
</evidence>
<evidence type="ECO:0000259" key="6">
    <source>
        <dbReference type="Pfam" id="PF06803"/>
    </source>
</evidence>
<evidence type="ECO:0000313" key="7">
    <source>
        <dbReference type="EMBL" id="KKR06039.1"/>
    </source>
</evidence>